<dbReference type="AlphaFoldDB" id="A0A319CYQ8"/>
<dbReference type="VEuPathDB" id="FungiDB:BO71DRAFT_487132"/>
<reference evidence="3 4" key="1">
    <citation type="submission" date="2018-02" db="EMBL/GenBank/DDBJ databases">
        <title>The genomes of Aspergillus section Nigri reveals drivers in fungal speciation.</title>
        <authorList>
            <consortium name="DOE Joint Genome Institute"/>
            <person name="Vesth T.C."/>
            <person name="Nybo J."/>
            <person name="Theobald S."/>
            <person name="Brandl J."/>
            <person name="Frisvad J.C."/>
            <person name="Nielsen K.F."/>
            <person name="Lyhne E.K."/>
            <person name="Kogle M.E."/>
            <person name="Kuo A."/>
            <person name="Riley R."/>
            <person name="Clum A."/>
            <person name="Nolan M."/>
            <person name="Lipzen A."/>
            <person name="Salamov A."/>
            <person name="Henrissat B."/>
            <person name="Wiebenga A."/>
            <person name="De vries R.P."/>
            <person name="Grigoriev I.V."/>
            <person name="Mortensen U.H."/>
            <person name="Andersen M.R."/>
            <person name="Baker S.E."/>
        </authorList>
    </citation>
    <scope>NUCLEOTIDE SEQUENCE [LARGE SCALE GENOMIC DNA]</scope>
    <source>
        <strain evidence="3 4">CBS 707.79</strain>
    </source>
</reference>
<evidence type="ECO:0000313" key="3">
    <source>
        <dbReference type="EMBL" id="PYH90396.1"/>
    </source>
</evidence>
<accession>A0A319CYQ8</accession>
<gene>
    <name evidence="3" type="ORF">BO71DRAFT_487132</name>
</gene>
<name>A0A319CYQ8_9EURO</name>
<dbReference type="EMBL" id="KZ825984">
    <property type="protein sequence ID" value="PYH90396.1"/>
    <property type="molecule type" value="Genomic_DNA"/>
</dbReference>
<evidence type="ECO:0000313" key="4">
    <source>
        <dbReference type="Proteomes" id="UP000247810"/>
    </source>
</evidence>
<keyword evidence="1" id="KW-0472">Membrane</keyword>
<evidence type="ECO:0000256" key="1">
    <source>
        <dbReference type="SAM" id="Phobius"/>
    </source>
</evidence>
<proteinExistence type="predicted"/>
<dbReference type="Proteomes" id="UP000247810">
    <property type="component" value="Unassembled WGS sequence"/>
</dbReference>
<keyword evidence="1" id="KW-1133">Transmembrane helix</keyword>
<keyword evidence="4" id="KW-1185">Reference proteome</keyword>
<dbReference type="Gene3D" id="2.40.70.10">
    <property type="entry name" value="Acid Proteases"/>
    <property type="match status" value="2"/>
</dbReference>
<organism evidence="3 4">
    <name type="scientific">Aspergillus ellipticus CBS 707.79</name>
    <dbReference type="NCBI Taxonomy" id="1448320"/>
    <lineage>
        <taxon>Eukaryota</taxon>
        <taxon>Fungi</taxon>
        <taxon>Dikarya</taxon>
        <taxon>Ascomycota</taxon>
        <taxon>Pezizomycotina</taxon>
        <taxon>Eurotiomycetes</taxon>
        <taxon>Eurotiomycetidae</taxon>
        <taxon>Eurotiales</taxon>
        <taxon>Aspergillaceae</taxon>
        <taxon>Aspergillus</taxon>
        <taxon>Aspergillus subgen. Circumdati</taxon>
    </lineage>
</organism>
<feature type="signal peptide" evidence="2">
    <location>
        <begin position="1"/>
        <end position="22"/>
    </location>
</feature>
<feature type="transmembrane region" description="Helical" evidence="1">
    <location>
        <begin position="463"/>
        <end position="485"/>
    </location>
</feature>
<feature type="chain" id="PRO_5016355482" description="Peptidase A1 domain-containing protein" evidence="2">
    <location>
        <begin position="23"/>
        <end position="541"/>
    </location>
</feature>
<protein>
    <recommendedName>
        <fullName evidence="5">Peptidase A1 domain-containing protein</fullName>
    </recommendedName>
</protein>
<keyword evidence="2" id="KW-0732">Signal</keyword>
<dbReference type="InterPro" id="IPR021109">
    <property type="entry name" value="Peptidase_aspartic_dom_sf"/>
</dbReference>
<dbReference type="OrthoDB" id="4074350at2759"/>
<evidence type="ECO:0000256" key="2">
    <source>
        <dbReference type="SAM" id="SignalP"/>
    </source>
</evidence>
<sequence>MYPLTVHWSCLLVVSAVCTVSGTSPYALRWSDKSFGPDGPWHAVSVAIGNPGQDIALYPGGSWESQILLTSTCDNTTVSSVCYGNYAGLFNNGASDTYDNSSIQLLINYAGPGKLNSFGMADAIPLYGEEGYAYDYVDLFGSKVPNVSMFGISGIYQTYPGGQNYPVEVGVLAFGGPSINQSFANTGSASINTSLINGYLYSQGTTASNSYGLHIGSVNCDISGSALLGGYDQSRVLGDVSAQAYNSGSFPIQLLDINIGVVSGGSPWTYSNKSGLLGENNSTLSLGTTVHASPPDPYIYLPQSTCDAIASELPVTYQSDFGLYFWNTSDHRYSQIVTASTYLGFTFRKNSLNIANITIKVPFALLNLTLAAFVGVNWGTGTGNWFLAQAPGPNMGTSTPVTIQEADTTIKGSSSSWEDSWAPYWTELPASSTSSTAIATAVATHQSTAKESAAGGLSVGAKIAIAVPCSVAAIGLVISAVWFLYRRRSRKQVEELSKYTAVMSYRGSKTDDPGPRYELGLGRAPRYELGLQEPNRVYELS</sequence>
<evidence type="ECO:0008006" key="5">
    <source>
        <dbReference type="Google" id="ProtNLM"/>
    </source>
</evidence>
<keyword evidence="1" id="KW-0812">Transmembrane</keyword>
<dbReference type="SUPFAM" id="SSF50630">
    <property type="entry name" value="Acid proteases"/>
    <property type="match status" value="1"/>
</dbReference>
<dbReference type="STRING" id="1448320.A0A319CYQ8"/>